<evidence type="ECO:0000313" key="7">
    <source>
        <dbReference type="EMBL" id="KAL0191115.1"/>
    </source>
</evidence>
<dbReference type="Proteomes" id="UP001529510">
    <property type="component" value="Unassembled WGS sequence"/>
</dbReference>
<feature type="non-terminal residue" evidence="7">
    <location>
        <position position="1"/>
    </location>
</feature>
<dbReference type="FunFam" id="3.80.10.10:FF:000116">
    <property type="entry name" value="Leucine-rich repeat-containing protein 40"/>
    <property type="match status" value="1"/>
</dbReference>
<dbReference type="AlphaFoldDB" id="A0ABD0QY39"/>
<dbReference type="InterPro" id="IPR003591">
    <property type="entry name" value="Leu-rich_rpt_typical-subtyp"/>
</dbReference>
<dbReference type="Gene3D" id="3.80.10.10">
    <property type="entry name" value="Ribonuclease Inhibitor"/>
    <property type="match status" value="2"/>
</dbReference>
<reference evidence="7 8" key="1">
    <citation type="submission" date="2024-05" db="EMBL/GenBank/DDBJ databases">
        <title>Genome sequencing and assembly of Indian major carp, Cirrhinus mrigala (Hamilton, 1822).</title>
        <authorList>
            <person name="Mohindra V."/>
            <person name="Chowdhury L.M."/>
            <person name="Lal K."/>
            <person name="Jena J.K."/>
        </authorList>
    </citation>
    <scope>NUCLEOTIDE SEQUENCE [LARGE SCALE GENOMIC DNA]</scope>
    <source>
        <strain evidence="7">CM1030</strain>
        <tissue evidence="7">Blood</tissue>
    </source>
</reference>
<comment type="caution">
    <text evidence="7">The sequence shown here is derived from an EMBL/GenBank/DDBJ whole genome shotgun (WGS) entry which is preliminary data.</text>
</comment>
<dbReference type="InterPro" id="IPR001611">
    <property type="entry name" value="Leu-rich_rpt"/>
</dbReference>
<dbReference type="PANTHER" id="PTHR48051">
    <property type="match status" value="1"/>
</dbReference>
<dbReference type="EMBL" id="JAMKFB020000006">
    <property type="protein sequence ID" value="KAL0191115.1"/>
    <property type="molecule type" value="Genomic_DNA"/>
</dbReference>
<organism evidence="7 8">
    <name type="scientific">Cirrhinus mrigala</name>
    <name type="common">Mrigala</name>
    <dbReference type="NCBI Taxonomy" id="683832"/>
    <lineage>
        <taxon>Eukaryota</taxon>
        <taxon>Metazoa</taxon>
        <taxon>Chordata</taxon>
        <taxon>Craniata</taxon>
        <taxon>Vertebrata</taxon>
        <taxon>Euteleostomi</taxon>
        <taxon>Actinopterygii</taxon>
        <taxon>Neopterygii</taxon>
        <taxon>Teleostei</taxon>
        <taxon>Ostariophysi</taxon>
        <taxon>Cypriniformes</taxon>
        <taxon>Cyprinidae</taxon>
        <taxon>Labeoninae</taxon>
        <taxon>Labeonini</taxon>
        <taxon>Cirrhinus</taxon>
    </lineage>
</organism>
<dbReference type="InterPro" id="IPR050216">
    <property type="entry name" value="LRR_domain-containing"/>
</dbReference>
<evidence type="ECO:0000256" key="2">
    <source>
        <dbReference type="ARBA" id="ARBA00022737"/>
    </source>
</evidence>
<dbReference type="PANTHER" id="PTHR48051:SF54">
    <property type="entry name" value="LEUCINE-RICH REPEAT-CONTAINING PROTEIN"/>
    <property type="match status" value="1"/>
</dbReference>
<dbReference type="SMART" id="SM00369">
    <property type="entry name" value="LRR_TYP"/>
    <property type="match status" value="3"/>
</dbReference>
<dbReference type="PROSITE" id="PS51450">
    <property type="entry name" value="LRR"/>
    <property type="match status" value="1"/>
</dbReference>
<evidence type="ECO:0000256" key="4">
    <source>
        <dbReference type="ARBA" id="ARBA00029588"/>
    </source>
</evidence>
<keyword evidence="1" id="KW-0433">Leucine-rich repeat</keyword>
<keyword evidence="8" id="KW-1185">Reference proteome</keyword>
<evidence type="ECO:0000256" key="1">
    <source>
        <dbReference type="ARBA" id="ARBA00022614"/>
    </source>
</evidence>
<evidence type="ECO:0000256" key="6">
    <source>
        <dbReference type="ARBA" id="ARBA00032455"/>
    </source>
</evidence>
<evidence type="ECO:0000256" key="5">
    <source>
        <dbReference type="ARBA" id="ARBA00029998"/>
    </source>
</evidence>
<accession>A0ABD0QY39</accession>
<protein>
    <recommendedName>
        <fullName evidence="3">Leucine-rich repeat protein SHOC-2</fullName>
    </recommendedName>
    <alternativeName>
        <fullName evidence="6">Protein soc-2 homolog</fullName>
    </alternativeName>
    <alternativeName>
        <fullName evidence="4 5">protein Sur-8 homolog</fullName>
    </alternativeName>
</protein>
<gene>
    <name evidence="7" type="ORF">M9458_013813</name>
</gene>
<dbReference type="SUPFAM" id="SSF52058">
    <property type="entry name" value="L domain-like"/>
    <property type="match status" value="1"/>
</dbReference>
<feature type="non-terminal residue" evidence="7">
    <location>
        <position position="138"/>
    </location>
</feature>
<sequence length="138" mass="15560">DLSNNHLMGIPESLANLQNLVKLNLSCNKLKSLPPAISEMKNLRMLDCSRNQMESIPPVLAQMGHNKLRFVPELPCCKTLKELHCGNNQIEILEADHLKHLSALSFLELRDNKVKSLPEEITLLQGLERLDLTNNDIS</sequence>
<evidence type="ECO:0000256" key="3">
    <source>
        <dbReference type="ARBA" id="ARBA00023907"/>
    </source>
</evidence>
<proteinExistence type="predicted"/>
<dbReference type="InterPro" id="IPR032675">
    <property type="entry name" value="LRR_dom_sf"/>
</dbReference>
<name>A0ABD0QY39_CIRMR</name>
<keyword evidence="2" id="KW-0677">Repeat</keyword>
<dbReference type="Pfam" id="PF13855">
    <property type="entry name" value="LRR_8"/>
    <property type="match status" value="2"/>
</dbReference>
<evidence type="ECO:0000313" key="8">
    <source>
        <dbReference type="Proteomes" id="UP001529510"/>
    </source>
</evidence>